<comment type="caution">
    <text evidence="2">The sequence shown here is derived from an EMBL/GenBank/DDBJ whole genome shotgun (WGS) entry which is preliminary data.</text>
</comment>
<gene>
    <name evidence="2" type="ORF">QF034_007275</name>
</gene>
<dbReference type="InterPro" id="IPR011576">
    <property type="entry name" value="Pyridox_Oxase_N"/>
</dbReference>
<evidence type="ECO:0000259" key="1">
    <source>
        <dbReference type="Pfam" id="PF01243"/>
    </source>
</evidence>
<name>A0ABU0R2U8_9ACTN</name>
<evidence type="ECO:0000313" key="3">
    <source>
        <dbReference type="Proteomes" id="UP001232755"/>
    </source>
</evidence>
<sequence>MTAVTSNAFDVDAFLRRPLTACLATNGPTVRPVWFLWEEGAFWVLTEPWARLFGRVRADPEVALVVDECDLVRQVIARGRAELVPVRCRARQAQAGPLSGRGRGAVGRALHALSVRRPRGGRCGCGWSPCPSSRTT</sequence>
<organism evidence="2 3">
    <name type="scientific">Streptomyces africanus</name>
    <dbReference type="NCBI Taxonomy" id="231024"/>
    <lineage>
        <taxon>Bacteria</taxon>
        <taxon>Bacillati</taxon>
        <taxon>Actinomycetota</taxon>
        <taxon>Actinomycetes</taxon>
        <taxon>Kitasatosporales</taxon>
        <taxon>Streptomycetaceae</taxon>
        <taxon>Streptomyces</taxon>
    </lineage>
</organism>
<dbReference type="EMBL" id="JAUSYP010000001">
    <property type="protein sequence ID" value="MDQ0753044.1"/>
    <property type="molecule type" value="Genomic_DNA"/>
</dbReference>
<keyword evidence="3" id="KW-1185">Reference proteome</keyword>
<dbReference type="Gene3D" id="2.30.110.10">
    <property type="entry name" value="Electron Transport, Fmn-binding Protein, Chain A"/>
    <property type="match status" value="1"/>
</dbReference>
<dbReference type="InterPro" id="IPR012349">
    <property type="entry name" value="Split_barrel_FMN-bd"/>
</dbReference>
<protein>
    <recommendedName>
        <fullName evidence="1">Pyridoxamine 5'-phosphate oxidase N-terminal domain-containing protein</fullName>
    </recommendedName>
</protein>
<dbReference type="SUPFAM" id="SSF50475">
    <property type="entry name" value="FMN-binding split barrel"/>
    <property type="match status" value="1"/>
</dbReference>
<dbReference type="Pfam" id="PF01243">
    <property type="entry name" value="PNPOx_N"/>
    <property type="match status" value="1"/>
</dbReference>
<accession>A0ABU0R2U8</accession>
<reference evidence="2 3" key="1">
    <citation type="submission" date="2023-07" db="EMBL/GenBank/DDBJ databases">
        <title>Comparative genomics of wheat-associated soil bacteria to identify genetic determinants of phenazine resistance.</title>
        <authorList>
            <person name="Mouncey N."/>
        </authorList>
    </citation>
    <scope>NUCLEOTIDE SEQUENCE [LARGE SCALE GENOMIC DNA]</scope>
    <source>
        <strain evidence="2 3">B3I12</strain>
    </source>
</reference>
<evidence type="ECO:0000313" key="2">
    <source>
        <dbReference type="EMBL" id="MDQ0753044.1"/>
    </source>
</evidence>
<proteinExistence type="predicted"/>
<dbReference type="Proteomes" id="UP001232755">
    <property type="component" value="Unassembled WGS sequence"/>
</dbReference>
<feature type="domain" description="Pyridoxamine 5'-phosphate oxidase N-terminal" evidence="1">
    <location>
        <begin position="11"/>
        <end position="86"/>
    </location>
</feature>